<name>A0A379AG05_ENTAG</name>
<feature type="domain" description="Transcriptional regulator LacI/GalR-like sensor" evidence="6">
    <location>
        <begin position="47"/>
        <end position="161"/>
    </location>
</feature>
<dbReference type="PANTHER" id="PTHR30146:SF95">
    <property type="entry name" value="RIBOSE OPERON REPRESSOR"/>
    <property type="match status" value="1"/>
</dbReference>
<keyword evidence="4" id="KW-0804">Transcription</keyword>
<dbReference type="SUPFAM" id="SSF53822">
    <property type="entry name" value="Periplasmic binding protein-like I"/>
    <property type="match status" value="1"/>
</dbReference>
<proteinExistence type="predicted"/>
<keyword evidence="2" id="KW-0805">Transcription regulation</keyword>
<evidence type="ECO:0000259" key="6">
    <source>
        <dbReference type="Pfam" id="PF13377"/>
    </source>
</evidence>
<organism evidence="7 8">
    <name type="scientific">Enterobacter agglomerans</name>
    <name type="common">Erwinia herbicola</name>
    <name type="synonym">Pantoea agglomerans</name>
    <dbReference type="NCBI Taxonomy" id="549"/>
    <lineage>
        <taxon>Bacteria</taxon>
        <taxon>Pseudomonadati</taxon>
        <taxon>Pseudomonadota</taxon>
        <taxon>Gammaproteobacteria</taxon>
        <taxon>Enterobacterales</taxon>
        <taxon>Erwiniaceae</taxon>
        <taxon>Pantoea</taxon>
        <taxon>Pantoea agglomerans group</taxon>
    </lineage>
</organism>
<evidence type="ECO:0000256" key="2">
    <source>
        <dbReference type="ARBA" id="ARBA00023015"/>
    </source>
</evidence>
<sequence length="164" mass="18251">MQPHRLCQFAGGNAESAEARSGFSGRRAESGRHGPRWSGSAPPLTESGQILAQRLLTRKVRPDAVYCATDLLACGFMDEARHRFALRIPDDLCIIGHDNIAQSGWASYNLTTFAQPVEQFARDAIAWLVETEAQPETLMPKNEQQQERRIYPVDVVWRGSVRGG</sequence>
<dbReference type="GO" id="GO:0000976">
    <property type="term" value="F:transcription cis-regulatory region binding"/>
    <property type="evidence" value="ECO:0007669"/>
    <property type="project" value="TreeGrafter"/>
</dbReference>
<feature type="region of interest" description="Disordered" evidence="5">
    <location>
        <begin position="17"/>
        <end position="45"/>
    </location>
</feature>
<reference evidence="7 8" key="1">
    <citation type="submission" date="2018-06" db="EMBL/GenBank/DDBJ databases">
        <authorList>
            <consortium name="Pathogen Informatics"/>
            <person name="Doyle S."/>
        </authorList>
    </citation>
    <scope>NUCLEOTIDE SEQUENCE [LARGE SCALE GENOMIC DNA]</scope>
    <source>
        <strain evidence="7 8">NCTC9381</strain>
    </source>
</reference>
<dbReference type="Gene3D" id="3.40.50.2300">
    <property type="match status" value="2"/>
</dbReference>
<dbReference type="InterPro" id="IPR028082">
    <property type="entry name" value="Peripla_BP_I"/>
</dbReference>
<evidence type="ECO:0000256" key="4">
    <source>
        <dbReference type="ARBA" id="ARBA00023163"/>
    </source>
</evidence>
<evidence type="ECO:0000256" key="5">
    <source>
        <dbReference type="SAM" id="MobiDB-lite"/>
    </source>
</evidence>
<dbReference type="STRING" id="549.BEE12_16775"/>
<keyword evidence="3" id="KW-0238">DNA-binding</keyword>
<keyword evidence="1" id="KW-0678">Repressor</keyword>
<dbReference type="Pfam" id="PF13377">
    <property type="entry name" value="Peripla_BP_3"/>
    <property type="match status" value="1"/>
</dbReference>
<protein>
    <submittedName>
        <fullName evidence="7">HTH-type transcriptional repressor CytR</fullName>
    </submittedName>
</protein>
<evidence type="ECO:0000313" key="7">
    <source>
        <dbReference type="EMBL" id="SUB16786.1"/>
    </source>
</evidence>
<evidence type="ECO:0000256" key="1">
    <source>
        <dbReference type="ARBA" id="ARBA00022491"/>
    </source>
</evidence>
<evidence type="ECO:0000313" key="8">
    <source>
        <dbReference type="Proteomes" id="UP000254640"/>
    </source>
</evidence>
<dbReference type="GO" id="GO:0003700">
    <property type="term" value="F:DNA-binding transcription factor activity"/>
    <property type="evidence" value="ECO:0007669"/>
    <property type="project" value="TreeGrafter"/>
</dbReference>
<dbReference type="EMBL" id="UGSO01000001">
    <property type="protein sequence ID" value="SUB16786.1"/>
    <property type="molecule type" value="Genomic_DNA"/>
</dbReference>
<gene>
    <name evidence="7" type="primary">cytR_5</name>
    <name evidence="7" type="ORF">NCTC9381_02702</name>
</gene>
<dbReference type="Proteomes" id="UP000254640">
    <property type="component" value="Unassembled WGS sequence"/>
</dbReference>
<dbReference type="InterPro" id="IPR046335">
    <property type="entry name" value="LacI/GalR-like_sensor"/>
</dbReference>
<dbReference type="AlphaFoldDB" id="A0A379AG05"/>
<keyword evidence="8" id="KW-1185">Reference proteome</keyword>
<evidence type="ECO:0000256" key="3">
    <source>
        <dbReference type="ARBA" id="ARBA00023125"/>
    </source>
</evidence>
<dbReference type="PANTHER" id="PTHR30146">
    <property type="entry name" value="LACI-RELATED TRANSCRIPTIONAL REPRESSOR"/>
    <property type="match status" value="1"/>
</dbReference>
<accession>A0A379AG05</accession>